<dbReference type="Pfam" id="PF14039">
    <property type="entry name" value="YusW"/>
    <property type="match status" value="1"/>
</dbReference>
<dbReference type="AlphaFoldDB" id="A0A429Y4I6"/>
<feature type="compositionally biased region" description="Basic and acidic residues" evidence="1">
    <location>
        <begin position="74"/>
        <end position="86"/>
    </location>
</feature>
<evidence type="ECO:0000313" key="3">
    <source>
        <dbReference type="Proteomes" id="UP000287156"/>
    </source>
</evidence>
<organism evidence="2 3">
    <name type="scientific">Siminovitchia acidinfaciens</name>
    <dbReference type="NCBI Taxonomy" id="2321395"/>
    <lineage>
        <taxon>Bacteria</taxon>
        <taxon>Bacillati</taxon>
        <taxon>Bacillota</taxon>
        <taxon>Bacilli</taxon>
        <taxon>Bacillales</taxon>
        <taxon>Bacillaceae</taxon>
        <taxon>Siminovitchia</taxon>
    </lineage>
</organism>
<comment type="caution">
    <text evidence="2">The sequence shown here is derived from an EMBL/GenBank/DDBJ whole genome shotgun (WGS) entry which is preliminary data.</text>
</comment>
<proteinExistence type="predicted"/>
<evidence type="ECO:0008006" key="4">
    <source>
        <dbReference type="Google" id="ProtNLM"/>
    </source>
</evidence>
<evidence type="ECO:0000256" key="1">
    <source>
        <dbReference type="SAM" id="MobiDB-lite"/>
    </source>
</evidence>
<reference evidence="2" key="1">
    <citation type="submission" date="2018-12" db="EMBL/GenBank/DDBJ databases">
        <authorList>
            <person name="Sun L."/>
            <person name="Chen Z."/>
        </authorList>
    </citation>
    <scope>NUCLEOTIDE SEQUENCE [LARGE SCALE GENOMIC DNA]</scope>
    <source>
        <strain evidence="2">3-2-2</strain>
    </source>
</reference>
<dbReference type="Proteomes" id="UP000287156">
    <property type="component" value="Unassembled WGS sequence"/>
</dbReference>
<protein>
    <recommendedName>
        <fullName evidence="4">YusW-like protein</fullName>
    </recommendedName>
</protein>
<dbReference type="OrthoDB" id="2452750at2"/>
<sequence length="207" mass="24294">MLFVKMFIFQGTGKTFYMTRYRRLHIMKKWIYFFSIPLLALGMTACSNDPSVDNHPKEQVVPPPNENATTNDDLINKEDSGNKSDDGNVADMNAKKLMDNFPYRKFDLEIVYAPDMEYDFEYEEKNAEQGQYRAELNDSVHDKKLKGVEAFQTLYTLMQDVRIDENTTKEDAIQQIFDAFQLDTNYTKFELDYTMKNGKEIEFEDVK</sequence>
<evidence type="ECO:0000313" key="2">
    <source>
        <dbReference type="EMBL" id="RST76342.1"/>
    </source>
</evidence>
<dbReference type="EMBL" id="QYTV02000002">
    <property type="protein sequence ID" value="RST76342.1"/>
    <property type="molecule type" value="Genomic_DNA"/>
</dbReference>
<accession>A0A429Y4I6</accession>
<feature type="region of interest" description="Disordered" evidence="1">
    <location>
        <begin position="51"/>
        <end position="89"/>
    </location>
</feature>
<gene>
    <name evidence="2" type="ORF">D4T97_006100</name>
</gene>
<keyword evidence="3" id="KW-1185">Reference proteome</keyword>
<dbReference type="InterPro" id="IPR025623">
    <property type="entry name" value="YusW"/>
</dbReference>
<name>A0A429Y4I6_9BACI</name>